<feature type="region of interest" description="Disordered" evidence="1">
    <location>
        <begin position="105"/>
        <end position="141"/>
    </location>
</feature>
<dbReference type="VEuPathDB" id="FungiDB:MYCFIDRAFT_209960"/>
<dbReference type="KEGG" id="pfj:MYCFIDRAFT_209960"/>
<organism evidence="2 3">
    <name type="scientific">Pseudocercospora fijiensis (strain CIRAD86)</name>
    <name type="common">Black leaf streak disease fungus</name>
    <name type="synonym">Mycosphaerella fijiensis</name>
    <dbReference type="NCBI Taxonomy" id="383855"/>
    <lineage>
        <taxon>Eukaryota</taxon>
        <taxon>Fungi</taxon>
        <taxon>Dikarya</taxon>
        <taxon>Ascomycota</taxon>
        <taxon>Pezizomycotina</taxon>
        <taxon>Dothideomycetes</taxon>
        <taxon>Dothideomycetidae</taxon>
        <taxon>Mycosphaerellales</taxon>
        <taxon>Mycosphaerellaceae</taxon>
        <taxon>Pseudocercospora</taxon>
    </lineage>
</organism>
<evidence type="ECO:0000313" key="2">
    <source>
        <dbReference type="EMBL" id="EME89024.1"/>
    </source>
</evidence>
<accession>N1Q866</accession>
<dbReference type="OrthoDB" id="3832538at2759"/>
<proteinExistence type="predicted"/>
<name>N1Q866_PSEFD</name>
<keyword evidence="3" id="KW-1185">Reference proteome</keyword>
<dbReference type="eggNOG" id="ENOG502R0YJ">
    <property type="taxonomic scope" value="Eukaryota"/>
</dbReference>
<reference evidence="2 3" key="1">
    <citation type="journal article" date="2012" name="PLoS Pathog.">
        <title>Diverse lifestyles and strategies of plant pathogenesis encoded in the genomes of eighteen Dothideomycetes fungi.</title>
        <authorList>
            <person name="Ohm R.A."/>
            <person name="Feau N."/>
            <person name="Henrissat B."/>
            <person name="Schoch C.L."/>
            <person name="Horwitz B.A."/>
            <person name="Barry K.W."/>
            <person name="Condon B.J."/>
            <person name="Copeland A.C."/>
            <person name="Dhillon B."/>
            <person name="Glaser F."/>
            <person name="Hesse C.N."/>
            <person name="Kosti I."/>
            <person name="LaButti K."/>
            <person name="Lindquist E.A."/>
            <person name="Lucas S."/>
            <person name="Salamov A.A."/>
            <person name="Bradshaw R.E."/>
            <person name="Ciuffetti L."/>
            <person name="Hamelin R.C."/>
            <person name="Kema G.H.J."/>
            <person name="Lawrence C."/>
            <person name="Scott J.A."/>
            <person name="Spatafora J.W."/>
            <person name="Turgeon B.G."/>
            <person name="de Wit P.J.G.M."/>
            <person name="Zhong S."/>
            <person name="Goodwin S.B."/>
            <person name="Grigoriev I.V."/>
        </authorList>
    </citation>
    <scope>NUCLEOTIDE SEQUENCE [LARGE SCALE GENOMIC DNA]</scope>
    <source>
        <strain evidence="2 3">CIRAD86</strain>
    </source>
</reference>
<dbReference type="GeneID" id="19336946"/>
<evidence type="ECO:0000313" key="3">
    <source>
        <dbReference type="Proteomes" id="UP000016932"/>
    </source>
</evidence>
<feature type="compositionally biased region" description="Basic and acidic residues" evidence="1">
    <location>
        <begin position="36"/>
        <end position="46"/>
    </location>
</feature>
<protein>
    <submittedName>
        <fullName evidence="2">Uncharacterized protein</fullName>
    </submittedName>
</protein>
<dbReference type="Proteomes" id="UP000016932">
    <property type="component" value="Unassembled WGS sequence"/>
</dbReference>
<feature type="region of interest" description="Disordered" evidence="1">
    <location>
        <begin position="1"/>
        <end position="46"/>
    </location>
</feature>
<feature type="compositionally biased region" description="Low complexity" evidence="1">
    <location>
        <begin position="105"/>
        <end position="122"/>
    </location>
</feature>
<feature type="compositionally biased region" description="Polar residues" evidence="1">
    <location>
        <begin position="11"/>
        <end position="35"/>
    </location>
</feature>
<dbReference type="HOGENOM" id="CLU_1826109_0_0_1"/>
<feature type="compositionally biased region" description="Basic residues" evidence="1">
    <location>
        <begin position="131"/>
        <end position="141"/>
    </location>
</feature>
<evidence type="ECO:0000256" key="1">
    <source>
        <dbReference type="SAM" id="MobiDB-lite"/>
    </source>
</evidence>
<gene>
    <name evidence="2" type="ORF">MYCFIDRAFT_209960</name>
</gene>
<dbReference type="AlphaFoldDB" id="N1Q866"/>
<dbReference type="EMBL" id="KB446555">
    <property type="protein sequence ID" value="EME89024.1"/>
    <property type="molecule type" value="Genomic_DNA"/>
</dbReference>
<dbReference type="RefSeq" id="XP_007921825.1">
    <property type="nucleotide sequence ID" value="XM_007923634.1"/>
</dbReference>
<sequence length="141" mass="15147">MPVVPSHDVSPISTSSKKNQTLPHIATQRKTSAVTKHSERTSTRATSRIDARLEALEKQNALLSAALMAVLKTNGTFNGPIPALPEEVPDSPKGPMAWETRIARRSAATTGSHTASSSNGSALEMYMNTRRGSRHGRSKQS</sequence>